<gene>
    <name evidence="2" type="ORF">KSB_57680</name>
</gene>
<evidence type="ECO:0000313" key="2">
    <source>
        <dbReference type="EMBL" id="GHO57293.1"/>
    </source>
</evidence>
<organism evidence="2 3">
    <name type="scientific">Ktedonobacter robiniae</name>
    <dbReference type="NCBI Taxonomy" id="2778365"/>
    <lineage>
        <taxon>Bacteria</taxon>
        <taxon>Bacillati</taxon>
        <taxon>Chloroflexota</taxon>
        <taxon>Ktedonobacteria</taxon>
        <taxon>Ktedonobacterales</taxon>
        <taxon>Ktedonobacteraceae</taxon>
        <taxon>Ktedonobacter</taxon>
    </lineage>
</organism>
<protein>
    <recommendedName>
        <fullName evidence="4">DUF2182 domain-containing protein</fullName>
    </recommendedName>
</protein>
<keyword evidence="1" id="KW-1133">Transmembrane helix</keyword>
<evidence type="ECO:0000256" key="1">
    <source>
        <dbReference type="SAM" id="Phobius"/>
    </source>
</evidence>
<feature type="transmembrane region" description="Helical" evidence="1">
    <location>
        <begin position="51"/>
        <end position="78"/>
    </location>
</feature>
<proteinExistence type="predicted"/>
<feature type="transmembrane region" description="Helical" evidence="1">
    <location>
        <begin position="123"/>
        <end position="144"/>
    </location>
</feature>
<name>A0ABQ3UX94_9CHLR</name>
<evidence type="ECO:0000313" key="3">
    <source>
        <dbReference type="Proteomes" id="UP000654345"/>
    </source>
</evidence>
<feature type="transmembrane region" description="Helical" evidence="1">
    <location>
        <begin position="99"/>
        <end position="117"/>
    </location>
</feature>
<comment type="caution">
    <text evidence="2">The sequence shown here is derived from an EMBL/GenBank/DDBJ whole genome shotgun (WGS) entry which is preliminary data.</text>
</comment>
<feature type="transmembrane region" description="Helical" evidence="1">
    <location>
        <begin position="228"/>
        <end position="248"/>
    </location>
</feature>
<keyword evidence="3" id="KW-1185">Reference proteome</keyword>
<keyword evidence="1" id="KW-0472">Membrane</keyword>
<dbReference type="Proteomes" id="UP000654345">
    <property type="component" value="Unassembled WGS sequence"/>
</dbReference>
<keyword evidence="1" id="KW-0812">Transmembrane</keyword>
<reference evidence="2 3" key="1">
    <citation type="journal article" date="2021" name="Int. J. Syst. Evol. Microbiol.">
        <title>Reticulibacter mediterranei gen. nov., sp. nov., within the new family Reticulibacteraceae fam. nov., and Ktedonospora formicarum gen. nov., sp. nov., Ktedonobacter robiniae sp. nov., Dictyobacter formicarum sp. nov. and Dictyobacter arantiisoli sp. nov., belonging to the class Ktedonobacteria.</title>
        <authorList>
            <person name="Yabe S."/>
            <person name="Zheng Y."/>
            <person name="Wang C.M."/>
            <person name="Sakai Y."/>
            <person name="Abe K."/>
            <person name="Yokota A."/>
            <person name="Donadio S."/>
            <person name="Cavaletti L."/>
            <person name="Monciardini P."/>
        </authorList>
    </citation>
    <scope>NUCLEOTIDE SEQUENCE [LARGE SCALE GENOMIC DNA]</scope>
    <source>
        <strain evidence="2 3">SOSP1-30</strain>
    </source>
</reference>
<dbReference type="InterPro" id="IPR018688">
    <property type="entry name" value="PpoB2-like"/>
</dbReference>
<dbReference type="Pfam" id="PF09948">
    <property type="entry name" value="PpoB2"/>
    <property type="match status" value="1"/>
</dbReference>
<dbReference type="RefSeq" id="WP_201373710.1">
    <property type="nucleotide sequence ID" value="NZ_BNJG01000002.1"/>
</dbReference>
<sequence>MAEVMTLPKASKHAHAWMTTHFLALLAWIPTLVHAWGMPPGHQYGPMGLTFLAFLLYWTIMMIAMMLPSFSPAFSWYLESLHMEREVTFRPVIRASSFLLGYIFAWFLTGIPIYGLSLASEYLATHSPSLTILGPILLIAVGAYQQTPLARNSLSHCKPGMDTGCAMPVTSVGLADVSLGLRNGLYCLGACGGLMLIMLVVGLMNIPWMLGLTTLIFCLKTWGQSGRFSVMVGACLILTGILAFFYPVL</sequence>
<dbReference type="EMBL" id="BNJG01000002">
    <property type="protein sequence ID" value="GHO57293.1"/>
    <property type="molecule type" value="Genomic_DNA"/>
</dbReference>
<feature type="transmembrane region" description="Helical" evidence="1">
    <location>
        <begin position="185"/>
        <end position="208"/>
    </location>
</feature>
<evidence type="ECO:0008006" key="4">
    <source>
        <dbReference type="Google" id="ProtNLM"/>
    </source>
</evidence>
<accession>A0ABQ3UX94</accession>